<dbReference type="RefSeq" id="XP_001199623.3">
    <property type="nucleotide sequence ID" value="XM_001199623.4"/>
</dbReference>
<evidence type="ECO:0000313" key="3">
    <source>
        <dbReference type="EnsemblMetazoa" id="XP_001199623"/>
    </source>
</evidence>
<dbReference type="EnsemblMetazoa" id="XM_001199623">
    <property type="protein sequence ID" value="XP_001199623"/>
    <property type="gene ID" value="LOC754110"/>
</dbReference>
<proteinExistence type="predicted"/>
<dbReference type="InterPro" id="IPR019545">
    <property type="entry name" value="DM13_domain"/>
</dbReference>
<sequence>MSDATLGDLTLPAGKSVSDLKWIAIWCRRYSVNFNHLAVPANFASPAEHNIGQLSGSYGLSATSVVIVNDQKLRFEGLQYDGSCSGARFWAGTGSTPSSSGHFVRNEHNSDDPLVAYSGDSDIELILPDGESVFEIGYIGVWCQGADVGHVDIPAQSQLKHSCKAVAGAVVLNVLYNIILWRRQSSSLLARVNVY</sequence>
<accession>A0A7M7LL20</accession>
<organism evidence="3 4">
    <name type="scientific">Strongylocentrotus purpuratus</name>
    <name type="common">Purple sea urchin</name>
    <dbReference type="NCBI Taxonomy" id="7668"/>
    <lineage>
        <taxon>Eukaryota</taxon>
        <taxon>Metazoa</taxon>
        <taxon>Echinodermata</taxon>
        <taxon>Eleutherozoa</taxon>
        <taxon>Echinozoa</taxon>
        <taxon>Echinoidea</taxon>
        <taxon>Euechinoidea</taxon>
        <taxon>Echinacea</taxon>
        <taxon>Camarodonta</taxon>
        <taxon>Echinidea</taxon>
        <taxon>Strongylocentrotidae</taxon>
        <taxon>Strongylocentrotus</taxon>
    </lineage>
</organism>
<dbReference type="Pfam" id="PF10517">
    <property type="entry name" value="DM13"/>
    <property type="match status" value="2"/>
</dbReference>
<dbReference type="OrthoDB" id="2448405at2759"/>
<evidence type="ECO:0000256" key="1">
    <source>
        <dbReference type="ARBA" id="ARBA00022737"/>
    </source>
</evidence>
<dbReference type="GeneID" id="754110"/>
<dbReference type="PROSITE" id="PS51549">
    <property type="entry name" value="DM13"/>
    <property type="match status" value="2"/>
</dbReference>
<feature type="domain" description="DM13" evidence="2">
    <location>
        <begin position="1"/>
        <end position="40"/>
    </location>
</feature>
<protein>
    <recommendedName>
        <fullName evidence="2">DM13 domain-containing protein</fullName>
    </recommendedName>
</protein>
<keyword evidence="4" id="KW-1185">Reference proteome</keyword>
<dbReference type="KEGG" id="spu:754110"/>
<feature type="domain" description="DM13" evidence="2">
    <location>
        <begin position="41"/>
        <end position="156"/>
    </location>
</feature>
<dbReference type="OMA" id="KWIAIWC"/>
<dbReference type="InParanoid" id="A0A7M7LL20"/>
<dbReference type="SMART" id="SM00686">
    <property type="entry name" value="DM13"/>
    <property type="match status" value="1"/>
</dbReference>
<dbReference type="PANTHER" id="PTHR24036:SF5">
    <property type="entry name" value="THROMBOMODULIN"/>
    <property type="match status" value="1"/>
</dbReference>
<dbReference type="PANTHER" id="PTHR24036">
    <property type="entry name" value="SKELETOR-RELATED"/>
    <property type="match status" value="1"/>
</dbReference>
<evidence type="ECO:0000259" key="2">
    <source>
        <dbReference type="PROSITE" id="PS51549"/>
    </source>
</evidence>
<name>A0A7M7LL20_STRPU</name>
<evidence type="ECO:0000313" key="4">
    <source>
        <dbReference type="Proteomes" id="UP000007110"/>
    </source>
</evidence>
<reference evidence="3" key="2">
    <citation type="submission" date="2021-01" db="UniProtKB">
        <authorList>
            <consortium name="EnsemblMetazoa"/>
        </authorList>
    </citation>
    <scope>IDENTIFICATION</scope>
</reference>
<dbReference type="InterPro" id="IPR052126">
    <property type="entry name" value="Spindle_Org/Thrombomodulin"/>
</dbReference>
<dbReference type="Proteomes" id="UP000007110">
    <property type="component" value="Unassembled WGS sequence"/>
</dbReference>
<reference evidence="4" key="1">
    <citation type="submission" date="2015-02" db="EMBL/GenBank/DDBJ databases">
        <title>Genome sequencing for Strongylocentrotus purpuratus.</title>
        <authorList>
            <person name="Murali S."/>
            <person name="Liu Y."/>
            <person name="Vee V."/>
            <person name="English A."/>
            <person name="Wang M."/>
            <person name="Skinner E."/>
            <person name="Han Y."/>
            <person name="Muzny D.M."/>
            <person name="Worley K.C."/>
            <person name="Gibbs R.A."/>
        </authorList>
    </citation>
    <scope>NUCLEOTIDE SEQUENCE</scope>
</reference>
<keyword evidence="1" id="KW-0677">Repeat</keyword>
<dbReference type="AlphaFoldDB" id="A0A7M7LL20"/>